<protein>
    <recommendedName>
        <fullName evidence="4">RRM domain-containing protein</fullName>
    </recommendedName>
</protein>
<reference evidence="5 6" key="2">
    <citation type="journal article" date="2012" name="Open Biol.">
        <title>Characteristics of nucleosomes and linker DNA regions on the genome of the basidiomycete Mixia osmundae revealed by mono- and dinucleosome mapping.</title>
        <authorList>
            <person name="Nishida H."/>
            <person name="Kondo S."/>
            <person name="Matsumoto T."/>
            <person name="Suzuki Y."/>
            <person name="Yoshikawa H."/>
            <person name="Taylor T.D."/>
            <person name="Sugiyama J."/>
        </authorList>
    </citation>
    <scope>NUCLEOTIDE SEQUENCE [LARGE SCALE GENOMIC DNA]</scope>
    <source>
        <strain evidence="6">CBS 9802 / IAM 14324 / JCM 22182 / KY 12970</strain>
    </source>
</reference>
<feature type="compositionally biased region" description="Basic residues" evidence="3">
    <location>
        <begin position="240"/>
        <end position="253"/>
    </location>
</feature>
<dbReference type="PROSITE" id="PS50102">
    <property type="entry name" value="RRM"/>
    <property type="match status" value="1"/>
</dbReference>
<evidence type="ECO:0000256" key="3">
    <source>
        <dbReference type="SAM" id="MobiDB-lite"/>
    </source>
</evidence>
<proteinExistence type="predicted"/>
<dbReference type="GO" id="GO:0042274">
    <property type="term" value="P:ribosomal small subunit biogenesis"/>
    <property type="evidence" value="ECO:0007669"/>
    <property type="project" value="TreeGrafter"/>
</dbReference>
<feature type="domain" description="RRM" evidence="4">
    <location>
        <begin position="93"/>
        <end position="178"/>
    </location>
</feature>
<dbReference type="PANTHER" id="PTHR23236:SF51">
    <property type="entry name" value="NUCLEOLAR PROTEIN 6"/>
    <property type="match status" value="1"/>
</dbReference>
<dbReference type="Proteomes" id="UP000009131">
    <property type="component" value="Unassembled WGS sequence"/>
</dbReference>
<dbReference type="SUPFAM" id="SSF54928">
    <property type="entry name" value="RNA-binding domain, RBD"/>
    <property type="match status" value="1"/>
</dbReference>
<comment type="caution">
    <text evidence="5">The sequence shown here is derived from an EMBL/GenBank/DDBJ whole genome shotgun (WGS) entry which is preliminary data.</text>
</comment>
<dbReference type="OrthoDB" id="167718at2759"/>
<dbReference type="InterPro" id="IPR012677">
    <property type="entry name" value="Nucleotide-bd_a/b_plait_sf"/>
</dbReference>
<evidence type="ECO:0000259" key="4">
    <source>
        <dbReference type="PROSITE" id="PS50102"/>
    </source>
</evidence>
<keyword evidence="6" id="KW-1185">Reference proteome</keyword>
<reference evidence="5 6" key="1">
    <citation type="journal article" date="2011" name="J. Gen. Appl. Microbiol.">
        <title>Draft genome sequencing of the enigmatic basidiomycete Mixia osmundae.</title>
        <authorList>
            <person name="Nishida H."/>
            <person name="Nagatsuka Y."/>
            <person name="Sugiyama J."/>
        </authorList>
    </citation>
    <scope>NUCLEOTIDE SEQUENCE [LARGE SCALE GENOMIC DNA]</scope>
    <source>
        <strain evidence="6">CBS 9802 / IAM 14324 / JCM 22182 / KY 12970</strain>
    </source>
</reference>
<dbReference type="STRING" id="764103.G7E313"/>
<evidence type="ECO:0000256" key="2">
    <source>
        <dbReference type="PROSITE-ProRule" id="PRU00176"/>
    </source>
</evidence>
<name>G7E313_MIXOS</name>
<keyword evidence="1 2" id="KW-0694">RNA-binding</keyword>
<feature type="compositionally biased region" description="Acidic residues" evidence="3">
    <location>
        <begin position="38"/>
        <end position="47"/>
    </location>
</feature>
<dbReference type="Pfam" id="PF00076">
    <property type="entry name" value="RRM_1"/>
    <property type="match status" value="1"/>
</dbReference>
<gene>
    <name evidence="5" type="primary">Mo03870</name>
    <name evidence="5" type="ORF">E5Q_03870</name>
</gene>
<dbReference type="AlphaFoldDB" id="G7E313"/>
<evidence type="ECO:0000313" key="6">
    <source>
        <dbReference type="Proteomes" id="UP000009131"/>
    </source>
</evidence>
<feature type="region of interest" description="Disordered" evidence="3">
    <location>
        <begin position="174"/>
        <end position="267"/>
    </location>
</feature>
<dbReference type="Gene3D" id="3.30.70.330">
    <property type="match status" value="1"/>
</dbReference>
<dbReference type="GO" id="GO:0019843">
    <property type="term" value="F:rRNA binding"/>
    <property type="evidence" value="ECO:0007669"/>
    <property type="project" value="TreeGrafter"/>
</dbReference>
<dbReference type="InterPro" id="IPR035979">
    <property type="entry name" value="RBD_domain_sf"/>
</dbReference>
<accession>G7E313</accession>
<feature type="region of interest" description="Disordered" evidence="3">
    <location>
        <begin position="1"/>
        <end position="88"/>
    </location>
</feature>
<dbReference type="InterPro" id="IPR000504">
    <property type="entry name" value="RRM_dom"/>
</dbReference>
<dbReference type="CDD" id="cd12400">
    <property type="entry name" value="RRM_Nop6"/>
    <property type="match status" value="1"/>
</dbReference>
<dbReference type="OMA" id="LRFHHTM"/>
<dbReference type="InterPro" id="IPR034228">
    <property type="entry name" value="Nop6_RRM"/>
</dbReference>
<sequence length="267" mass="28925">MSTTDAPKLTKKQQKALAFRSGNKKGAKKAAQLAQDEVPADDLEEDAPQATSKPAKRKKEGESVASKDALSKEAKPEPGEEKAKSQPPKKVRLIVFVGNLAYDVTADQVAAHFEPCGEIPSVRLGTSKAAAEGAQQVKSKGYAFVEFKQASSLQNALRLHHSLIPPSKRKINVELTAGGGGKGEKRQAKIQANRKRLDTQREKRAEVAKESKKAKGDELVRHFRSDQPTELGDEGQAPKKVSRKKGALPKKKPDKPWLSGANNIKIG</sequence>
<dbReference type="GO" id="GO:0005730">
    <property type="term" value="C:nucleolus"/>
    <property type="evidence" value="ECO:0007669"/>
    <property type="project" value="TreeGrafter"/>
</dbReference>
<dbReference type="HOGENOM" id="CLU_037639_1_1_1"/>
<dbReference type="EMBL" id="BABT02000117">
    <property type="protein sequence ID" value="GAA97194.1"/>
    <property type="molecule type" value="Genomic_DNA"/>
</dbReference>
<evidence type="ECO:0000256" key="1">
    <source>
        <dbReference type="ARBA" id="ARBA00022884"/>
    </source>
</evidence>
<dbReference type="eggNOG" id="KOG0118">
    <property type="taxonomic scope" value="Eukaryota"/>
</dbReference>
<dbReference type="SMART" id="SM00360">
    <property type="entry name" value="RRM"/>
    <property type="match status" value="1"/>
</dbReference>
<dbReference type="InParanoid" id="G7E313"/>
<evidence type="ECO:0000313" key="5">
    <source>
        <dbReference type="EMBL" id="GAA97194.1"/>
    </source>
</evidence>
<dbReference type="FunCoup" id="G7E313">
    <property type="interactions" value="128"/>
</dbReference>
<dbReference type="RefSeq" id="XP_014571125.1">
    <property type="nucleotide sequence ID" value="XM_014715639.1"/>
</dbReference>
<feature type="compositionally biased region" description="Basic and acidic residues" evidence="3">
    <location>
        <begin position="69"/>
        <end position="84"/>
    </location>
</feature>
<dbReference type="PANTHER" id="PTHR23236">
    <property type="entry name" value="EUKARYOTIC TRANSLATION INITIATION FACTOR 4B/4H"/>
    <property type="match status" value="1"/>
</dbReference>
<organism evidence="5 6">
    <name type="scientific">Mixia osmundae (strain CBS 9802 / IAM 14324 / JCM 22182 / KY 12970)</name>
    <dbReference type="NCBI Taxonomy" id="764103"/>
    <lineage>
        <taxon>Eukaryota</taxon>
        <taxon>Fungi</taxon>
        <taxon>Dikarya</taxon>
        <taxon>Basidiomycota</taxon>
        <taxon>Pucciniomycotina</taxon>
        <taxon>Mixiomycetes</taxon>
        <taxon>Mixiales</taxon>
        <taxon>Mixiaceae</taxon>
        <taxon>Mixia</taxon>
    </lineage>
</organism>
<feature type="compositionally biased region" description="Basic and acidic residues" evidence="3">
    <location>
        <begin position="195"/>
        <end position="227"/>
    </location>
</feature>